<feature type="region of interest" description="Disordered" evidence="3">
    <location>
        <begin position="45"/>
        <end position="106"/>
    </location>
</feature>
<dbReference type="InParanoid" id="A0A1V9Y1I3"/>
<sequence length="431" mass="50316">MALFGALLRRTAIQRSNFAIAFQIRSLRSPRLNVIIGDRLKSDAGQESLPTRTAGPSMAKRTAQESFTNISTQSRPELKEPYLEYKPSGDENSERPASTGPLEYTNEEKAKFAEIAEIAEDDRYKNFKLDPFDSGFLDSNEPKAKPDYVIAELVEEVEVLQKLAQLGVQIHKWQNKQSLVAKIITLDWKDDCGPRIQYLYNQAGITYAEIPKLLTKNPLILCEEFRNLRERVEYLYAWRADKLDEGGWGLTVKNVKRILREDALWLSFPVERIRNRVRFFINQFQLSADELRRLTIQCPRALTYSLRNIVLFRLFMIEELGFPFEDLQKMIIRTPKLLTQNRTHLRLRFDCLQNLIGFGRQDLVDNSKVLIVRDYRLKERLGFLRHLNRAQFNREKPNYISALDMATTRDENFVTKVAKSTMKEYKDYLKS</sequence>
<dbReference type="InterPro" id="IPR038538">
    <property type="entry name" value="MTERF_sf"/>
</dbReference>
<dbReference type="InterPro" id="IPR003690">
    <property type="entry name" value="MTERF"/>
</dbReference>
<feature type="compositionally biased region" description="Polar residues" evidence="3">
    <location>
        <begin position="64"/>
        <end position="75"/>
    </location>
</feature>
<dbReference type="GO" id="GO:0061668">
    <property type="term" value="P:mitochondrial ribosome assembly"/>
    <property type="evidence" value="ECO:0007669"/>
    <property type="project" value="TreeGrafter"/>
</dbReference>
<feature type="compositionally biased region" description="Basic and acidic residues" evidence="3">
    <location>
        <begin position="76"/>
        <end position="94"/>
    </location>
</feature>
<evidence type="ECO:0000256" key="1">
    <source>
        <dbReference type="ARBA" id="ARBA00007692"/>
    </source>
</evidence>
<dbReference type="Gene3D" id="1.25.70.10">
    <property type="entry name" value="Transcription termination factor 3, mitochondrial"/>
    <property type="match status" value="1"/>
</dbReference>
<dbReference type="EMBL" id="MNPL01000911">
    <property type="protein sequence ID" value="OQR79599.1"/>
    <property type="molecule type" value="Genomic_DNA"/>
</dbReference>
<evidence type="ECO:0000256" key="2">
    <source>
        <dbReference type="ARBA" id="ARBA00022946"/>
    </source>
</evidence>
<dbReference type="SMART" id="SM00733">
    <property type="entry name" value="Mterf"/>
    <property type="match status" value="5"/>
</dbReference>
<evidence type="ECO:0000313" key="5">
    <source>
        <dbReference type="Proteomes" id="UP000192247"/>
    </source>
</evidence>
<accession>A0A1V9Y1I3</accession>
<proteinExistence type="inferred from homology"/>
<dbReference type="FunCoup" id="A0A1V9Y1I3">
    <property type="interactions" value="1023"/>
</dbReference>
<dbReference type="OrthoDB" id="637682at2759"/>
<dbReference type="STRING" id="418985.A0A1V9Y1I3"/>
<protein>
    <submittedName>
        <fullName evidence="4">mTERF domain-containing protein 1</fullName>
    </submittedName>
</protein>
<name>A0A1V9Y1I3_9ACAR</name>
<dbReference type="PANTHER" id="PTHR13068:SF112">
    <property type="entry name" value="TRANSCRIPTION TERMINATION FACTOR 3, MITOCHONDRIAL"/>
    <property type="match status" value="1"/>
</dbReference>
<keyword evidence="2" id="KW-0809">Transit peptide</keyword>
<comment type="caution">
    <text evidence="4">The sequence shown here is derived from an EMBL/GenBank/DDBJ whole genome shotgun (WGS) entry which is preliminary data.</text>
</comment>
<dbReference type="Proteomes" id="UP000192247">
    <property type="component" value="Unassembled WGS sequence"/>
</dbReference>
<gene>
    <name evidence="4" type="ORF">BIW11_05625</name>
</gene>
<dbReference type="Pfam" id="PF02536">
    <property type="entry name" value="mTERF"/>
    <property type="match status" value="1"/>
</dbReference>
<dbReference type="GO" id="GO:0003676">
    <property type="term" value="F:nucleic acid binding"/>
    <property type="evidence" value="ECO:0007669"/>
    <property type="project" value="InterPro"/>
</dbReference>
<dbReference type="GO" id="GO:0005739">
    <property type="term" value="C:mitochondrion"/>
    <property type="evidence" value="ECO:0007669"/>
    <property type="project" value="TreeGrafter"/>
</dbReference>
<evidence type="ECO:0000256" key="3">
    <source>
        <dbReference type="SAM" id="MobiDB-lite"/>
    </source>
</evidence>
<dbReference type="AlphaFoldDB" id="A0A1V9Y1I3"/>
<dbReference type="GO" id="GO:0006390">
    <property type="term" value="P:mitochondrial transcription"/>
    <property type="evidence" value="ECO:0007669"/>
    <property type="project" value="TreeGrafter"/>
</dbReference>
<organism evidence="4 5">
    <name type="scientific">Tropilaelaps mercedesae</name>
    <dbReference type="NCBI Taxonomy" id="418985"/>
    <lineage>
        <taxon>Eukaryota</taxon>
        <taxon>Metazoa</taxon>
        <taxon>Ecdysozoa</taxon>
        <taxon>Arthropoda</taxon>
        <taxon>Chelicerata</taxon>
        <taxon>Arachnida</taxon>
        <taxon>Acari</taxon>
        <taxon>Parasitiformes</taxon>
        <taxon>Mesostigmata</taxon>
        <taxon>Gamasina</taxon>
        <taxon>Dermanyssoidea</taxon>
        <taxon>Laelapidae</taxon>
        <taxon>Tropilaelaps</taxon>
    </lineage>
</organism>
<evidence type="ECO:0000313" key="4">
    <source>
        <dbReference type="EMBL" id="OQR79599.1"/>
    </source>
</evidence>
<keyword evidence="5" id="KW-1185">Reference proteome</keyword>
<comment type="similarity">
    <text evidence="1">Belongs to the mTERF family.</text>
</comment>
<reference evidence="4 5" key="1">
    <citation type="journal article" date="2017" name="Gigascience">
        <title>Draft genome of the honey bee ectoparasitic mite, Tropilaelaps mercedesae, is shaped by the parasitic life history.</title>
        <authorList>
            <person name="Dong X."/>
            <person name="Armstrong S.D."/>
            <person name="Xia D."/>
            <person name="Makepeace B.L."/>
            <person name="Darby A.C."/>
            <person name="Kadowaki T."/>
        </authorList>
    </citation>
    <scope>NUCLEOTIDE SEQUENCE [LARGE SCALE GENOMIC DNA]</scope>
    <source>
        <strain evidence="4">Wuxi-XJTLU</strain>
    </source>
</reference>
<dbReference type="PANTHER" id="PTHR13068">
    <property type="entry name" value="CGI-12 PROTEIN-RELATED"/>
    <property type="match status" value="1"/>
</dbReference>